<feature type="domain" description="AB hydrolase-1" evidence="2">
    <location>
        <begin position="25"/>
        <end position="126"/>
    </location>
</feature>
<dbReference type="PANTHER" id="PTHR43329">
    <property type="entry name" value="EPOXIDE HYDROLASE"/>
    <property type="match status" value="1"/>
</dbReference>
<sequence>MRNWTHHYARINGLDVHYVEEGEGPLVVLLHGFPHTWFSWRHQISALAEAGYRVVAPDLRGMGQTTVPDDVEEYRADRIVADICGLLDHLGEERAVFSGLDFGLFAAYDVAFEHPERVHGLIGLQNPFYAVYDRLPSEVERERGREHFNHMSYYLDDPAGAQADLEAHPREILAKIFHILSEKADFTQVWAHPPGTSYRRALPAPPELPWPWLTEWELEAYVGDYSRSGFRGGVNWYLAADANWEYRRRRAQTRTTVPFYFLGSEADVDLAHWHGESPTESLREHHADVRAVRTVATGGHMIAMENPGEVNRVFVDFLADLCSARPISETSISARPNSGAPAPESRAEESRSAGSPTR</sequence>
<keyword evidence="4" id="KW-1185">Reference proteome</keyword>
<dbReference type="PRINTS" id="PR00412">
    <property type="entry name" value="EPOXHYDRLASE"/>
</dbReference>
<accession>A0A1G8AHT3</accession>
<dbReference type="SUPFAM" id="SSF53474">
    <property type="entry name" value="alpha/beta-Hydrolases"/>
    <property type="match status" value="1"/>
</dbReference>
<dbReference type="EMBL" id="FNDN01000001">
    <property type="protein sequence ID" value="SDH20471.1"/>
    <property type="molecule type" value="Genomic_DNA"/>
</dbReference>
<dbReference type="Gene3D" id="3.40.50.1820">
    <property type="entry name" value="alpha/beta hydrolase"/>
    <property type="match status" value="1"/>
</dbReference>
<dbReference type="GO" id="GO:0016787">
    <property type="term" value="F:hydrolase activity"/>
    <property type="evidence" value="ECO:0007669"/>
    <property type="project" value="UniProtKB-KW"/>
</dbReference>
<name>A0A1G8AHT3_9NOCA</name>
<dbReference type="InterPro" id="IPR029058">
    <property type="entry name" value="AB_hydrolase_fold"/>
</dbReference>
<organism evidence="3 4">
    <name type="scientific">Rhodococcus triatomae</name>
    <dbReference type="NCBI Taxonomy" id="300028"/>
    <lineage>
        <taxon>Bacteria</taxon>
        <taxon>Bacillati</taxon>
        <taxon>Actinomycetota</taxon>
        <taxon>Actinomycetes</taxon>
        <taxon>Mycobacteriales</taxon>
        <taxon>Nocardiaceae</taxon>
        <taxon>Rhodococcus</taxon>
    </lineage>
</organism>
<protein>
    <submittedName>
        <fullName evidence="3">Pimeloyl-ACP methyl ester carboxylesterase</fullName>
    </submittedName>
</protein>
<dbReference type="Pfam" id="PF00561">
    <property type="entry name" value="Abhydrolase_1"/>
    <property type="match status" value="1"/>
</dbReference>
<proteinExistence type="predicted"/>
<keyword evidence="1" id="KW-0378">Hydrolase</keyword>
<dbReference type="AlphaFoldDB" id="A0A1G8AHT3"/>
<gene>
    <name evidence="3" type="ORF">SAMN05444695_101430</name>
</gene>
<dbReference type="InterPro" id="IPR000073">
    <property type="entry name" value="AB_hydrolase_1"/>
</dbReference>
<dbReference type="InterPro" id="IPR000639">
    <property type="entry name" value="Epox_hydrolase-like"/>
</dbReference>
<dbReference type="RefSeq" id="WP_083342794.1">
    <property type="nucleotide sequence ID" value="NZ_CP048813.1"/>
</dbReference>
<evidence type="ECO:0000313" key="4">
    <source>
        <dbReference type="Proteomes" id="UP000183263"/>
    </source>
</evidence>
<evidence type="ECO:0000259" key="2">
    <source>
        <dbReference type="Pfam" id="PF00561"/>
    </source>
</evidence>
<dbReference type="Proteomes" id="UP000183263">
    <property type="component" value="Unassembled WGS sequence"/>
</dbReference>
<dbReference type="OrthoDB" id="2987348at2"/>
<dbReference type="PRINTS" id="PR00111">
    <property type="entry name" value="ABHYDROLASE"/>
</dbReference>
<evidence type="ECO:0000313" key="3">
    <source>
        <dbReference type="EMBL" id="SDH20471.1"/>
    </source>
</evidence>
<reference evidence="3 4" key="1">
    <citation type="submission" date="2016-10" db="EMBL/GenBank/DDBJ databases">
        <authorList>
            <person name="de Groot N.N."/>
        </authorList>
    </citation>
    <scope>NUCLEOTIDE SEQUENCE [LARGE SCALE GENOMIC DNA]</scope>
    <source>
        <strain evidence="3 4">DSM 44892</strain>
    </source>
</reference>
<evidence type="ECO:0000256" key="1">
    <source>
        <dbReference type="ARBA" id="ARBA00022801"/>
    </source>
</evidence>